<keyword evidence="1" id="KW-0694">RNA-binding</keyword>
<dbReference type="Gene3D" id="3.10.450.50">
    <property type="match status" value="1"/>
</dbReference>
<feature type="domain" description="NTF2" evidence="2">
    <location>
        <begin position="1"/>
        <end position="135"/>
    </location>
</feature>
<dbReference type="PANTHER" id="PTHR10693">
    <property type="entry name" value="RAS GTPASE-ACTIVATING PROTEIN-BINDING PROTEIN"/>
    <property type="match status" value="1"/>
</dbReference>
<organism evidence="3 4">
    <name type="scientific">Vanilla planifolia</name>
    <name type="common">Vanilla</name>
    <dbReference type="NCBI Taxonomy" id="51239"/>
    <lineage>
        <taxon>Eukaryota</taxon>
        <taxon>Viridiplantae</taxon>
        <taxon>Streptophyta</taxon>
        <taxon>Embryophyta</taxon>
        <taxon>Tracheophyta</taxon>
        <taxon>Spermatophyta</taxon>
        <taxon>Magnoliopsida</taxon>
        <taxon>Liliopsida</taxon>
        <taxon>Asparagales</taxon>
        <taxon>Orchidaceae</taxon>
        <taxon>Vanilloideae</taxon>
        <taxon>Vanilleae</taxon>
        <taxon>Vanilla</taxon>
    </lineage>
</organism>
<keyword evidence="4" id="KW-1185">Reference proteome</keyword>
<evidence type="ECO:0000313" key="4">
    <source>
        <dbReference type="Proteomes" id="UP000636800"/>
    </source>
</evidence>
<dbReference type="SUPFAM" id="SSF54427">
    <property type="entry name" value="NTF2-like"/>
    <property type="match status" value="1"/>
</dbReference>
<protein>
    <recommendedName>
        <fullName evidence="2">NTF2 domain-containing protein</fullName>
    </recommendedName>
</protein>
<dbReference type="InterPro" id="IPR018222">
    <property type="entry name" value="Nuclear_transport_factor_2_euk"/>
</dbReference>
<accession>A0A835V638</accession>
<dbReference type="InterPro" id="IPR032710">
    <property type="entry name" value="NTF2-like_dom_sf"/>
</dbReference>
<dbReference type="OrthoDB" id="1704267at2759"/>
<dbReference type="AlphaFoldDB" id="A0A835V638"/>
<reference evidence="3 4" key="1">
    <citation type="journal article" date="2020" name="Nat. Food">
        <title>A phased Vanilla planifolia genome enables genetic improvement of flavour and production.</title>
        <authorList>
            <person name="Hasing T."/>
            <person name="Tang H."/>
            <person name="Brym M."/>
            <person name="Khazi F."/>
            <person name="Huang T."/>
            <person name="Chambers A.H."/>
        </authorList>
    </citation>
    <scope>NUCLEOTIDE SEQUENCE [LARGE SCALE GENOMIC DNA]</scope>
    <source>
        <tissue evidence="3">Leaf</tissue>
    </source>
</reference>
<dbReference type="InterPro" id="IPR002075">
    <property type="entry name" value="NTF2_dom"/>
</dbReference>
<dbReference type="GO" id="GO:0005829">
    <property type="term" value="C:cytosol"/>
    <property type="evidence" value="ECO:0007669"/>
    <property type="project" value="TreeGrafter"/>
</dbReference>
<proteinExistence type="predicted"/>
<evidence type="ECO:0000313" key="3">
    <source>
        <dbReference type="EMBL" id="KAG0484451.1"/>
    </source>
</evidence>
<evidence type="ECO:0000259" key="2">
    <source>
        <dbReference type="PROSITE" id="PS50177"/>
    </source>
</evidence>
<dbReference type="Proteomes" id="UP000636800">
    <property type="component" value="Unassembled WGS sequence"/>
</dbReference>
<dbReference type="Pfam" id="PF02136">
    <property type="entry name" value="NTF2"/>
    <property type="match status" value="1"/>
</dbReference>
<dbReference type="GO" id="GO:1990904">
    <property type="term" value="C:ribonucleoprotein complex"/>
    <property type="evidence" value="ECO:0007669"/>
    <property type="project" value="TreeGrafter"/>
</dbReference>
<gene>
    <name evidence="3" type="ORF">HPP92_008530</name>
</gene>
<sequence length="175" mass="19474">MASAFPVQVSAVQQTPNLVHQFYTDASTMIRYDGENNESASGMARDMKDNDDGIDIVCVSDMDNWKFIISLSALNFTEIEIKTAHSLKSWHGGVLVTVTGFVQAKDFICRRKFVETFFLAPQEKGLDSVQDPVSNYMIGEEIPPRDFISPPIPVEANNTVDEYNIPRSTKSSSCP</sequence>
<name>A0A835V638_VANPL</name>
<dbReference type="EMBL" id="JADCNL010000004">
    <property type="protein sequence ID" value="KAG0484451.1"/>
    <property type="molecule type" value="Genomic_DNA"/>
</dbReference>
<comment type="caution">
    <text evidence="3">The sequence shown here is derived from an EMBL/GenBank/DDBJ whole genome shotgun (WGS) entry which is preliminary data.</text>
</comment>
<dbReference type="PANTHER" id="PTHR10693:SF58">
    <property type="entry name" value="OS02G0131700 PROTEIN"/>
    <property type="match status" value="1"/>
</dbReference>
<dbReference type="GO" id="GO:0003729">
    <property type="term" value="F:mRNA binding"/>
    <property type="evidence" value="ECO:0007669"/>
    <property type="project" value="TreeGrafter"/>
</dbReference>
<dbReference type="InterPro" id="IPR039539">
    <property type="entry name" value="Ras_GTPase_bind_prot"/>
</dbReference>
<evidence type="ECO:0000256" key="1">
    <source>
        <dbReference type="ARBA" id="ARBA00022884"/>
    </source>
</evidence>
<dbReference type="PROSITE" id="PS50177">
    <property type="entry name" value="NTF2_DOMAIN"/>
    <property type="match status" value="1"/>
</dbReference>